<dbReference type="EMBL" id="CM056810">
    <property type="protein sequence ID" value="KAJ8643260.1"/>
    <property type="molecule type" value="Genomic_DNA"/>
</dbReference>
<organism evidence="1 2">
    <name type="scientific">Persea americana</name>
    <name type="common">Avocado</name>
    <dbReference type="NCBI Taxonomy" id="3435"/>
    <lineage>
        <taxon>Eukaryota</taxon>
        <taxon>Viridiplantae</taxon>
        <taxon>Streptophyta</taxon>
        <taxon>Embryophyta</taxon>
        <taxon>Tracheophyta</taxon>
        <taxon>Spermatophyta</taxon>
        <taxon>Magnoliopsida</taxon>
        <taxon>Magnoliidae</taxon>
        <taxon>Laurales</taxon>
        <taxon>Lauraceae</taxon>
        <taxon>Persea</taxon>
    </lineage>
</organism>
<proteinExistence type="predicted"/>
<protein>
    <submittedName>
        <fullName evidence="1">Uncharacterized protein</fullName>
    </submittedName>
</protein>
<name>A0ACC2MC81_PERAE</name>
<accession>A0ACC2MC81</accession>
<sequence>MGGDGDGPVQDDGSGVSVTVVQGDGFCVETEGNTGRWVLRGDGKYREMGSAFCVETVMQGDGFCVLCERNGDAGKDWR</sequence>
<evidence type="ECO:0000313" key="2">
    <source>
        <dbReference type="Proteomes" id="UP001234297"/>
    </source>
</evidence>
<comment type="caution">
    <text evidence="1">The sequence shown here is derived from an EMBL/GenBank/DDBJ whole genome shotgun (WGS) entry which is preliminary data.</text>
</comment>
<reference evidence="1 2" key="1">
    <citation type="journal article" date="2022" name="Hortic Res">
        <title>A haplotype resolved chromosomal level avocado genome allows analysis of novel avocado genes.</title>
        <authorList>
            <person name="Nath O."/>
            <person name="Fletcher S.J."/>
            <person name="Hayward A."/>
            <person name="Shaw L.M."/>
            <person name="Masouleh A.K."/>
            <person name="Furtado A."/>
            <person name="Henry R.J."/>
            <person name="Mitter N."/>
        </authorList>
    </citation>
    <scope>NUCLEOTIDE SEQUENCE [LARGE SCALE GENOMIC DNA]</scope>
    <source>
        <strain evidence="2">cv. Hass</strain>
    </source>
</reference>
<evidence type="ECO:0000313" key="1">
    <source>
        <dbReference type="EMBL" id="KAJ8643260.1"/>
    </source>
</evidence>
<dbReference type="Proteomes" id="UP001234297">
    <property type="component" value="Chromosome 2"/>
</dbReference>
<gene>
    <name evidence="1" type="ORF">MRB53_005008</name>
</gene>
<keyword evidence="2" id="KW-1185">Reference proteome</keyword>